<keyword evidence="2" id="KW-0677">Repeat</keyword>
<evidence type="ECO:0000259" key="4">
    <source>
        <dbReference type="PROSITE" id="PS50181"/>
    </source>
</evidence>
<dbReference type="SMART" id="SM00256">
    <property type="entry name" value="FBOX"/>
    <property type="match status" value="1"/>
</dbReference>
<dbReference type="Pfam" id="PF00400">
    <property type="entry name" value="WD40"/>
    <property type="match status" value="3"/>
</dbReference>
<organism evidence="5 6">
    <name type="scientific">Dimorphilus gyrociliatus</name>
    <dbReference type="NCBI Taxonomy" id="2664684"/>
    <lineage>
        <taxon>Eukaryota</taxon>
        <taxon>Metazoa</taxon>
        <taxon>Spiralia</taxon>
        <taxon>Lophotrochozoa</taxon>
        <taxon>Annelida</taxon>
        <taxon>Polychaeta</taxon>
        <taxon>Polychaeta incertae sedis</taxon>
        <taxon>Dinophilidae</taxon>
        <taxon>Dimorphilus</taxon>
    </lineage>
</organism>
<evidence type="ECO:0000256" key="1">
    <source>
        <dbReference type="ARBA" id="ARBA00022574"/>
    </source>
</evidence>
<evidence type="ECO:0000313" key="5">
    <source>
        <dbReference type="EMBL" id="CAD5110936.1"/>
    </source>
</evidence>
<feature type="domain" description="F-box" evidence="4">
    <location>
        <begin position="90"/>
        <end position="136"/>
    </location>
</feature>
<evidence type="ECO:0000313" key="6">
    <source>
        <dbReference type="Proteomes" id="UP000549394"/>
    </source>
</evidence>
<dbReference type="Pfam" id="PF12937">
    <property type="entry name" value="F-box-like"/>
    <property type="match status" value="1"/>
</dbReference>
<dbReference type="PROSITE" id="PS50181">
    <property type="entry name" value="FBOX"/>
    <property type="match status" value="1"/>
</dbReference>
<proteinExistence type="predicted"/>
<keyword evidence="6" id="KW-1185">Reference proteome</keyword>
<dbReference type="SUPFAM" id="SSF50978">
    <property type="entry name" value="WD40 repeat-like"/>
    <property type="match status" value="1"/>
</dbReference>
<protein>
    <recommendedName>
        <fullName evidence="4">F-box domain-containing protein</fullName>
    </recommendedName>
</protein>
<dbReference type="InterPro" id="IPR036322">
    <property type="entry name" value="WD40_repeat_dom_sf"/>
</dbReference>
<dbReference type="OrthoDB" id="190105at2759"/>
<dbReference type="PROSITE" id="PS50082">
    <property type="entry name" value="WD_REPEATS_2"/>
    <property type="match status" value="1"/>
</dbReference>
<dbReference type="InterPro" id="IPR001680">
    <property type="entry name" value="WD40_rpt"/>
</dbReference>
<dbReference type="InterPro" id="IPR042627">
    <property type="entry name" value="FBXW2"/>
</dbReference>
<dbReference type="EMBL" id="CAJFCJ010000001">
    <property type="protein sequence ID" value="CAD5110936.1"/>
    <property type="molecule type" value="Genomic_DNA"/>
</dbReference>
<comment type="caution">
    <text evidence="5">The sequence shown here is derived from an EMBL/GenBank/DDBJ whole genome shotgun (WGS) entry which is preliminary data.</text>
</comment>
<accession>A0A7I8V6X7</accession>
<dbReference type="Proteomes" id="UP000549394">
    <property type="component" value="Unassembled WGS sequence"/>
</dbReference>
<dbReference type="Gene3D" id="2.130.10.10">
    <property type="entry name" value="YVTN repeat-like/Quinoprotein amine dehydrogenase"/>
    <property type="match status" value="2"/>
</dbReference>
<dbReference type="Gene3D" id="1.20.1280.50">
    <property type="match status" value="1"/>
</dbReference>
<evidence type="ECO:0000256" key="2">
    <source>
        <dbReference type="ARBA" id="ARBA00022737"/>
    </source>
</evidence>
<dbReference type="PANTHER" id="PTHR44436:SF1">
    <property type="entry name" value="F-BOX_WD REPEAT-CONTAINING PROTEIN 2"/>
    <property type="match status" value="1"/>
</dbReference>
<dbReference type="SUPFAM" id="SSF81383">
    <property type="entry name" value="F-box domain"/>
    <property type="match status" value="1"/>
</dbReference>
<sequence>MAHHDELESFRREWKKELQSVSTIIPRNEPQQTNYKSFNIADELLQGNDLDAPKLLNIQKRKLEIDNPEQKKKKALVDILIEDLNEGGIPIFDISLPKEVALCIFSFLSMKDLCNCAMVSREWNSLASDDVIWHKVFINEGLNENIFSELSWKKQVQAVFERRTQLSNNWRMRTAHLTRLEHARGGKLLCCNSSSKYVCAGYSNNSIKLWNIPNLEEVVLQPSENSLILLDDDGRVSNVPMCVETAEEYTAAGFLRGNVDIWKNDANGTMAFKSFNTNSTLKKIKFSEDYLACTSMDKIYFHNFHDNDQHLTLEKKISDILFYKSNLFVLNLINEIHLQDATGKDKFSVLDLPHESYAEKFEVRRDNRLALALFISFSGQPYRLILHDMETWKEVTSLYGHSSRITCLHSADTNYISSGSVDKLVRIFDDRCPLGPTSVLQGHVGEITSVQMDDYKLVSASVGGDLFVWDRRTNKKLWEFFIRHPVRHVRFTDRYLVCADIPRNSVTSDDEIEHLRNRGSISLMDFESNADNVLDICQSSYDEPIGYNYNIRLALPYDNIS</sequence>
<dbReference type="InterPro" id="IPR015943">
    <property type="entry name" value="WD40/YVTN_repeat-like_dom_sf"/>
</dbReference>
<name>A0A7I8V6X7_9ANNE</name>
<keyword evidence="1 3" id="KW-0853">WD repeat</keyword>
<gene>
    <name evidence="5" type="ORF">DGYR_LOCUS290</name>
</gene>
<dbReference type="PANTHER" id="PTHR44436">
    <property type="entry name" value="F-BOX/WD REPEAT-CONTAINING PROTEIN 2"/>
    <property type="match status" value="1"/>
</dbReference>
<dbReference type="InterPro" id="IPR036047">
    <property type="entry name" value="F-box-like_dom_sf"/>
</dbReference>
<dbReference type="InterPro" id="IPR001810">
    <property type="entry name" value="F-box_dom"/>
</dbReference>
<dbReference type="AlphaFoldDB" id="A0A7I8V6X7"/>
<reference evidence="5 6" key="1">
    <citation type="submission" date="2020-08" db="EMBL/GenBank/DDBJ databases">
        <authorList>
            <person name="Hejnol A."/>
        </authorList>
    </citation>
    <scope>NUCLEOTIDE SEQUENCE [LARGE SCALE GENOMIC DNA]</scope>
</reference>
<dbReference type="SMART" id="SM00320">
    <property type="entry name" value="WD40"/>
    <property type="match status" value="4"/>
</dbReference>
<evidence type="ECO:0000256" key="3">
    <source>
        <dbReference type="PROSITE-ProRule" id="PRU00221"/>
    </source>
</evidence>
<feature type="repeat" description="WD" evidence="3">
    <location>
        <begin position="440"/>
        <end position="479"/>
    </location>
</feature>